<dbReference type="InterPro" id="IPR045147">
    <property type="entry name" value="ARI3A/B/C"/>
</dbReference>
<dbReference type="PANTHER" id="PTHR15348">
    <property type="entry name" value="AT-RICH INTERACTIVE DOMAIN-CONTAINING PROTEIN ARID DOMAIN- CONTAINING PROTEIN DEAD RINGER PROTEIN B-CELL REGULATOR OF IGH TRANSCRIPTION BRIGHT"/>
    <property type="match status" value="1"/>
</dbReference>
<dbReference type="EMBL" id="JAVRJZ010000011">
    <property type="protein sequence ID" value="KAK2716710.1"/>
    <property type="molecule type" value="Genomic_DNA"/>
</dbReference>
<gene>
    <name evidence="8" type="ORF">QYM36_007002</name>
</gene>
<comment type="caution">
    <text evidence="8">The sequence shown here is derived from an EMBL/GenBank/DDBJ whole genome shotgun (WGS) entry which is preliminary data.</text>
</comment>
<comment type="subcellular location">
    <subcellularLocation>
        <location evidence="1">Nucleus</location>
    </subcellularLocation>
</comment>
<evidence type="ECO:0000256" key="2">
    <source>
        <dbReference type="ARBA" id="ARBA00023015"/>
    </source>
</evidence>
<evidence type="ECO:0000313" key="8">
    <source>
        <dbReference type="EMBL" id="KAK2716710.1"/>
    </source>
</evidence>
<feature type="region of interest" description="Disordered" evidence="6">
    <location>
        <begin position="146"/>
        <end position="234"/>
    </location>
</feature>
<feature type="region of interest" description="Disordered" evidence="6">
    <location>
        <begin position="1"/>
        <end position="46"/>
    </location>
</feature>
<dbReference type="GO" id="GO:0005634">
    <property type="term" value="C:nucleus"/>
    <property type="evidence" value="ECO:0007669"/>
    <property type="project" value="UniProtKB-SubCell"/>
</dbReference>
<feature type="compositionally biased region" description="Polar residues" evidence="6">
    <location>
        <begin position="147"/>
        <end position="163"/>
    </location>
</feature>
<dbReference type="PROSITE" id="PS51011">
    <property type="entry name" value="ARID"/>
    <property type="match status" value="1"/>
</dbReference>
<dbReference type="SUPFAM" id="SSF46774">
    <property type="entry name" value="ARID-like"/>
    <property type="match status" value="1"/>
</dbReference>
<feature type="region of interest" description="Disordered" evidence="6">
    <location>
        <begin position="406"/>
        <end position="427"/>
    </location>
</feature>
<feature type="compositionally biased region" description="Basic and acidic residues" evidence="6">
    <location>
        <begin position="508"/>
        <end position="530"/>
    </location>
</feature>
<evidence type="ECO:0000256" key="3">
    <source>
        <dbReference type="ARBA" id="ARBA00023125"/>
    </source>
</evidence>
<feature type="compositionally biased region" description="Polar residues" evidence="6">
    <location>
        <begin position="217"/>
        <end position="234"/>
    </location>
</feature>
<evidence type="ECO:0000256" key="5">
    <source>
        <dbReference type="ARBA" id="ARBA00023242"/>
    </source>
</evidence>
<sequence>MDQHEGVTMSDGEEEMSDLDDHMDDSEVIPSLKRKIISHSDKEKDECGEIDQDIRTQQHLQLLRQAEAAALMGLQQPFGFPSQFHTSLQAQFQAQLQAFAQQQQSFGGQAWMNNGQPPPIPPPNNPAALYAQSIQAQIARNQGVIPNVTNTRPPECSPLSQNNGSGGARSEPSSSPSPRSIIGSSMPNNAQMFNQMGNRSFISRSSPRPSLTPSPSNESPQNDPSRNTGGSSQQSWTFEEQFKQLYELTEDPKRKAFLDELFDFMQKRGTPITRLPIMAKHVLDLYELYNLVVARGGLVDVINKKLWQEIIKGLNLPSSITSAAFTLRTQYMKYLYPFECEKDKFSTPPELQTAIDGNRREGRRSSYGAFGEMGAPRGPGMQLPGGLSQLASQMQMSPMSLVSRQPLMNGGHNPHHPHPGNRGSPPTADALQALEMQRLNLWNLYSSALTGDVTNTSEPPSSAGHMAALAAMAGGRFIPQQKEALNLAAEQARQDALKLRASEAAQRISKEERQEVKKESIEKRESEEPRLPLEYSAEKKKREIHWKMAVTEGQDDQTNQIQITVTSRGVESRNSTEGQLIATFEFDGVVYQGPLFAQGHPSSNV</sequence>
<evidence type="ECO:0000256" key="4">
    <source>
        <dbReference type="ARBA" id="ARBA00023163"/>
    </source>
</evidence>
<feature type="compositionally biased region" description="Low complexity" evidence="6">
    <location>
        <begin position="203"/>
        <end position="216"/>
    </location>
</feature>
<protein>
    <recommendedName>
        <fullName evidence="7">ARID domain-containing protein</fullName>
    </recommendedName>
</protein>
<proteinExistence type="predicted"/>
<dbReference type="Pfam" id="PF01388">
    <property type="entry name" value="ARID"/>
    <property type="match status" value="1"/>
</dbReference>
<feature type="domain" description="ARID" evidence="7">
    <location>
        <begin position="251"/>
        <end position="343"/>
    </location>
</feature>
<accession>A0AA88HRQ5</accession>
<dbReference type="InterPro" id="IPR001606">
    <property type="entry name" value="ARID_dom"/>
</dbReference>
<dbReference type="PANTHER" id="PTHR15348:SF0">
    <property type="entry name" value="PROTEIN DEAD RINGER"/>
    <property type="match status" value="1"/>
</dbReference>
<feature type="compositionally biased region" description="Acidic residues" evidence="6">
    <location>
        <begin position="11"/>
        <end position="27"/>
    </location>
</feature>
<organism evidence="8 9">
    <name type="scientific">Artemia franciscana</name>
    <name type="common">Brine shrimp</name>
    <name type="synonym">Artemia sanfranciscana</name>
    <dbReference type="NCBI Taxonomy" id="6661"/>
    <lineage>
        <taxon>Eukaryota</taxon>
        <taxon>Metazoa</taxon>
        <taxon>Ecdysozoa</taxon>
        <taxon>Arthropoda</taxon>
        <taxon>Crustacea</taxon>
        <taxon>Branchiopoda</taxon>
        <taxon>Anostraca</taxon>
        <taxon>Artemiidae</taxon>
        <taxon>Artemia</taxon>
    </lineage>
</organism>
<dbReference type="SMART" id="SM01014">
    <property type="entry name" value="ARID"/>
    <property type="match status" value="1"/>
</dbReference>
<dbReference type="Gene3D" id="1.10.150.60">
    <property type="entry name" value="ARID DNA-binding domain"/>
    <property type="match status" value="1"/>
</dbReference>
<evidence type="ECO:0000256" key="1">
    <source>
        <dbReference type="ARBA" id="ARBA00004123"/>
    </source>
</evidence>
<dbReference type="GO" id="GO:0003677">
    <property type="term" value="F:DNA binding"/>
    <property type="evidence" value="ECO:0007669"/>
    <property type="project" value="UniProtKB-KW"/>
</dbReference>
<keyword evidence="9" id="KW-1185">Reference proteome</keyword>
<dbReference type="FunFam" id="1.10.150.60:FF:000007">
    <property type="entry name" value="AT-rich interactive domain-containing protein 3C"/>
    <property type="match status" value="1"/>
</dbReference>
<keyword evidence="3" id="KW-0238">DNA-binding</keyword>
<dbReference type="InterPro" id="IPR036431">
    <property type="entry name" value="ARID_dom_sf"/>
</dbReference>
<evidence type="ECO:0000313" key="9">
    <source>
        <dbReference type="Proteomes" id="UP001187531"/>
    </source>
</evidence>
<evidence type="ECO:0000259" key="7">
    <source>
        <dbReference type="PROSITE" id="PS51011"/>
    </source>
</evidence>
<feature type="region of interest" description="Disordered" evidence="6">
    <location>
        <begin position="505"/>
        <end position="530"/>
    </location>
</feature>
<reference evidence="8" key="1">
    <citation type="submission" date="2023-07" db="EMBL/GenBank/DDBJ databases">
        <title>Chromosome-level genome assembly of Artemia franciscana.</title>
        <authorList>
            <person name="Jo E."/>
        </authorList>
    </citation>
    <scope>NUCLEOTIDE SEQUENCE</scope>
    <source>
        <tissue evidence="8">Whole body</tissue>
    </source>
</reference>
<dbReference type="AlphaFoldDB" id="A0AA88HRQ5"/>
<feature type="compositionally biased region" description="Low complexity" evidence="6">
    <location>
        <begin position="168"/>
        <end position="187"/>
    </location>
</feature>
<keyword evidence="5" id="KW-0539">Nucleus</keyword>
<dbReference type="SMART" id="SM00501">
    <property type="entry name" value="BRIGHT"/>
    <property type="match status" value="1"/>
</dbReference>
<name>A0AA88HRQ5_ARTSF</name>
<feature type="compositionally biased region" description="Polar residues" evidence="6">
    <location>
        <begin position="188"/>
        <end position="202"/>
    </location>
</feature>
<keyword evidence="4" id="KW-0804">Transcription</keyword>
<dbReference type="Proteomes" id="UP001187531">
    <property type="component" value="Unassembled WGS sequence"/>
</dbReference>
<evidence type="ECO:0000256" key="6">
    <source>
        <dbReference type="SAM" id="MobiDB-lite"/>
    </source>
</evidence>
<keyword evidence="2" id="KW-0805">Transcription regulation</keyword>
<dbReference type="GO" id="GO:0006357">
    <property type="term" value="P:regulation of transcription by RNA polymerase II"/>
    <property type="evidence" value="ECO:0007669"/>
    <property type="project" value="InterPro"/>
</dbReference>